<organism evidence="8 9">
    <name type="scientific">Secundilactobacillus collinoides DSM 20515 = JCM 1123</name>
    <dbReference type="NCBI Taxonomy" id="1423733"/>
    <lineage>
        <taxon>Bacteria</taxon>
        <taxon>Bacillati</taxon>
        <taxon>Bacillota</taxon>
        <taxon>Bacilli</taxon>
        <taxon>Lactobacillales</taxon>
        <taxon>Lactobacillaceae</taxon>
        <taxon>Secundilactobacillus</taxon>
    </lineage>
</organism>
<dbReference type="InterPro" id="IPR048279">
    <property type="entry name" value="MdtK-like"/>
</dbReference>
<evidence type="ECO:0000256" key="4">
    <source>
        <dbReference type="ARBA" id="ARBA00022692"/>
    </source>
</evidence>
<dbReference type="AlphaFoldDB" id="A0A0R2B644"/>
<comment type="subcellular location">
    <subcellularLocation>
        <location evidence="1">Cell membrane</location>
        <topology evidence="1">Multi-pass membrane protein</topology>
    </subcellularLocation>
</comment>
<feature type="transmembrane region" description="Helical" evidence="7">
    <location>
        <begin position="95"/>
        <end position="113"/>
    </location>
</feature>
<dbReference type="PATRIC" id="fig|1423733.4.peg.179"/>
<reference evidence="8 9" key="1">
    <citation type="journal article" date="2015" name="Genome Announc.">
        <title>Expanding the biotechnology potential of lactobacilli through comparative genomics of 213 strains and associated genera.</title>
        <authorList>
            <person name="Sun Z."/>
            <person name="Harris H.M."/>
            <person name="McCann A."/>
            <person name="Guo C."/>
            <person name="Argimon S."/>
            <person name="Zhang W."/>
            <person name="Yang X."/>
            <person name="Jeffery I.B."/>
            <person name="Cooney J.C."/>
            <person name="Kagawa T.F."/>
            <person name="Liu W."/>
            <person name="Song Y."/>
            <person name="Salvetti E."/>
            <person name="Wrobel A."/>
            <person name="Rasinkangas P."/>
            <person name="Parkhill J."/>
            <person name="Rea M.C."/>
            <person name="O'Sullivan O."/>
            <person name="Ritari J."/>
            <person name="Douillard F.P."/>
            <person name="Paul Ross R."/>
            <person name="Yang R."/>
            <person name="Briner A.E."/>
            <person name="Felis G.E."/>
            <person name="de Vos W.M."/>
            <person name="Barrangou R."/>
            <person name="Klaenhammer T.R."/>
            <person name="Caufield P.W."/>
            <person name="Cui Y."/>
            <person name="Zhang H."/>
            <person name="O'Toole P.W."/>
        </authorList>
    </citation>
    <scope>NUCLEOTIDE SEQUENCE [LARGE SCALE GENOMIC DNA]</scope>
    <source>
        <strain evidence="8 9">DSM 20515</strain>
    </source>
</reference>
<keyword evidence="4 7" id="KW-0812">Transmembrane</keyword>
<feature type="transmembrane region" description="Helical" evidence="7">
    <location>
        <begin position="12"/>
        <end position="30"/>
    </location>
</feature>
<dbReference type="Pfam" id="PF01554">
    <property type="entry name" value="MatE"/>
    <property type="match status" value="2"/>
</dbReference>
<dbReference type="NCBIfam" id="TIGR00797">
    <property type="entry name" value="matE"/>
    <property type="match status" value="1"/>
</dbReference>
<comment type="caution">
    <text evidence="8">The sequence shown here is derived from an EMBL/GenBank/DDBJ whole genome shotgun (WGS) entry which is preliminary data.</text>
</comment>
<dbReference type="GO" id="GO:0042910">
    <property type="term" value="F:xenobiotic transmembrane transporter activity"/>
    <property type="evidence" value="ECO:0007669"/>
    <property type="project" value="InterPro"/>
</dbReference>
<dbReference type="PANTHER" id="PTHR43549">
    <property type="entry name" value="MULTIDRUG RESISTANCE PROTEIN YPNP-RELATED"/>
    <property type="match status" value="1"/>
</dbReference>
<evidence type="ECO:0000256" key="7">
    <source>
        <dbReference type="SAM" id="Phobius"/>
    </source>
</evidence>
<accession>A0A0R2B644</accession>
<feature type="transmembrane region" description="Helical" evidence="7">
    <location>
        <begin position="415"/>
        <end position="435"/>
    </location>
</feature>
<evidence type="ECO:0000313" key="8">
    <source>
        <dbReference type="EMBL" id="KRM74405.1"/>
    </source>
</evidence>
<keyword evidence="5 7" id="KW-1133">Transmembrane helix</keyword>
<name>A0A0R2B644_SECCO</name>
<dbReference type="RefSeq" id="WP_082620368.1">
    <property type="nucleotide sequence ID" value="NZ_AYYR01000082.1"/>
</dbReference>
<evidence type="ECO:0000256" key="6">
    <source>
        <dbReference type="ARBA" id="ARBA00023136"/>
    </source>
</evidence>
<proteinExistence type="predicted"/>
<feature type="transmembrane region" description="Helical" evidence="7">
    <location>
        <begin position="50"/>
        <end position="74"/>
    </location>
</feature>
<dbReference type="GO" id="GO:0015297">
    <property type="term" value="F:antiporter activity"/>
    <property type="evidence" value="ECO:0007669"/>
    <property type="project" value="InterPro"/>
</dbReference>
<feature type="transmembrane region" description="Helical" evidence="7">
    <location>
        <begin position="315"/>
        <end position="335"/>
    </location>
</feature>
<sequence length="496" mass="54221">MRDLTQGNPLKLILIFTLPLFIGNLFQQLYNFSDVLIVGQTLGVKPLAAVGSTSSLNFLIIGFANGLTAGFAIVSAQRWGARDLPGVRKSFATSIVFSILVTIVLTALSLIFLNPVMHMMSIPANIYGNAKTFISIIFAGIFSFVLFNMLSNELRALGDSRTPLFFLIIGTVLNVILELLFILVFHWGVAGSGLATVSSQLVASLLCIVYIIKRVPVLHVEWSDFKAVPSEFANHARYGLPMAFQTSIIAVGSLFLQSALNSLGTDAVAATTSASKIDQLATLPMMSFGITMATYTAQNLGAAQFERIIKGVKQALMASVSFSILVGALIILYGQKMVMLFIDNQDAHALVLSQTYFNIVGFSYWILAILFIVRYTLQGLGQSLMPTLAGVAELCMRSFAAFILVHYFQYAGACFASPLAWLGSTLVLITSYVTAMHTLHNMQRMQEQVTGNNDPQFTESFIRRVEQTFKVTVNKATLARLKNRPIEPEDEGVEQA</sequence>
<feature type="transmembrane region" description="Helical" evidence="7">
    <location>
        <begin position="163"/>
        <end position="187"/>
    </location>
</feature>
<dbReference type="EMBL" id="AYYR01000082">
    <property type="protein sequence ID" value="KRM74405.1"/>
    <property type="molecule type" value="Genomic_DNA"/>
</dbReference>
<feature type="transmembrane region" description="Helical" evidence="7">
    <location>
        <begin position="193"/>
        <end position="212"/>
    </location>
</feature>
<dbReference type="InterPro" id="IPR002528">
    <property type="entry name" value="MATE_fam"/>
</dbReference>
<keyword evidence="3" id="KW-1003">Cell membrane</keyword>
<dbReference type="InterPro" id="IPR052031">
    <property type="entry name" value="Membrane_Transporter-Flippase"/>
</dbReference>
<protein>
    <submittedName>
        <fullName evidence="8">Na+-driven multidrug efflux pump</fullName>
    </submittedName>
</protein>
<evidence type="ECO:0000313" key="9">
    <source>
        <dbReference type="Proteomes" id="UP000051845"/>
    </source>
</evidence>
<keyword evidence="2" id="KW-0813">Transport</keyword>
<keyword evidence="6 7" id="KW-0472">Membrane</keyword>
<evidence type="ECO:0000256" key="1">
    <source>
        <dbReference type="ARBA" id="ARBA00004651"/>
    </source>
</evidence>
<dbReference type="GO" id="GO:0005886">
    <property type="term" value="C:plasma membrane"/>
    <property type="evidence" value="ECO:0007669"/>
    <property type="project" value="UniProtKB-SubCell"/>
</dbReference>
<dbReference type="PIRSF" id="PIRSF006603">
    <property type="entry name" value="DinF"/>
    <property type="match status" value="1"/>
</dbReference>
<gene>
    <name evidence="8" type="ORF">FC82_GL000163</name>
</gene>
<feature type="transmembrane region" description="Helical" evidence="7">
    <location>
        <begin position="389"/>
        <end position="409"/>
    </location>
</feature>
<dbReference type="CDD" id="cd13138">
    <property type="entry name" value="MATE_yoeA_like"/>
    <property type="match status" value="1"/>
</dbReference>
<evidence type="ECO:0000256" key="5">
    <source>
        <dbReference type="ARBA" id="ARBA00022989"/>
    </source>
</evidence>
<evidence type="ECO:0000256" key="2">
    <source>
        <dbReference type="ARBA" id="ARBA00022448"/>
    </source>
</evidence>
<evidence type="ECO:0000256" key="3">
    <source>
        <dbReference type="ARBA" id="ARBA00022475"/>
    </source>
</evidence>
<feature type="transmembrane region" description="Helical" evidence="7">
    <location>
        <begin position="355"/>
        <end position="377"/>
    </location>
</feature>
<dbReference type="Proteomes" id="UP000051845">
    <property type="component" value="Unassembled WGS sequence"/>
</dbReference>
<dbReference type="PANTHER" id="PTHR43549:SF3">
    <property type="entry name" value="MULTIDRUG RESISTANCE PROTEIN YPNP-RELATED"/>
    <property type="match status" value="1"/>
</dbReference>
<feature type="transmembrane region" description="Helical" evidence="7">
    <location>
        <begin position="133"/>
        <end position="151"/>
    </location>
</feature>